<evidence type="ECO:0000256" key="9">
    <source>
        <dbReference type="RuleBase" id="RU000394"/>
    </source>
</evidence>
<dbReference type="PANTHER" id="PTHR47968">
    <property type="entry name" value="CENTROMERE PROTEIN E"/>
    <property type="match status" value="1"/>
</dbReference>
<dbReference type="InterPro" id="IPR027417">
    <property type="entry name" value="P-loop_NTPase"/>
</dbReference>
<dbReference type="AlphaFoldDB" id="A0A8T2RNL7"/>
<evidence type="ECO:0000313" key="13">
    <source>
        <dbReference type="Proteomes" id="UP000825935"/>
    </source>
</evidence>
<evidence type="ECO:0000256" key="10">
    <source>
        <dbReference type="SAM" id="Coils"/>
    </source>
</evidence>
<sequence length="940" mass="105337">MASAAWSSLSSVCSNANAGIHTIRSNSRIQGPSTELQSLLPEGEDAATSASADTCNPNAVHSPFLKFGAGQTSDKTPHINVQHELSSMSDSYQLSGLAAQQMKENIRVTVRFRPLSSKEVQKGDGVAWYADGETIVRSEINPSTAYAFDKVFGPATTTRGVYDVAAMNVVRGAMDGINGTVFAYGVTSSGKTYTMHGDPVSPGIIPLAVKEIFQIIRDTPKREYLLRVSYLEIYNEVINDLLNPTGRNLRIREDVQGPYVEGIKEEVVLSPVHALSLIAAGEELRHVGSTNYNLLSSRSHTVFTLKIESTPRTLDPYASMGERIISQLHLIDLAGSESSKTEATGERRREGSYINKSLLTLGTVIGKLSEGRASHVPYRDSKLTRLLQPSLCGYGRVSLICTLTPASSNMEETHNTLKFAQRAKRVTVQATFNQRIDERFLIRKYQRDILNLRQELDWLKRGMQVQSNMSSIHAENSSPSPQEVTKRDAILIARLEEEEKTNRALAERIQRLTKLILALSKSNSKSHNSCMLHMRRHSFGGVKGEAVNSIDATSSKNDWDYSMPKEYSTIQAKNDDLKLGSTSQMDYLNVTKPERVLSICSSSMNSSRDTGSDVGYSDSETYCSKQSCDFVMDSCTMHGEMLLKAVEIESLKQDRMHLQEENASLRTQTDKLLEEASYAKDLASAAAVELRNLAEEVRKLSLKNSDLESKLSFLQNEASTRRHYDMFRSESSTEENCDGDIYDIESWHLEPADLMREIYARRSRERCLQAALAEKEEIESKLLQKLEEGRRREANLENDLAGIYAQLDIIRKEKGSIERLTGNPSSSENGWILYENDGQEIESSLLNGNFKEDRFDVDKLEDNLKHQKKSIMKLQAIVSRLRRTGLEGPELFFLEEIQKMHMEALTNLFQAKGPDYLTQVCLKGKHNSDDDYQQSDGEYY</sequence>
<feature type="coiled-coil region" evidence="10">
    <location>
        <begin position="768"/>
        <end position="799"/>
    </location>
</feature>
<dbReference type="FunFam" id="3.40.850.10:FF:000014">
    <property type="entry name" value="Kinesin-like protein KIN-7G"/>
    <property type="match status" value="1"/>
</dbReference>
<evidence type="ECO:0000256" key="6">
    <source>
        <dbReference type="ARBA" id="ARBA00023054"/>
    </source>
</evidence>
<dbReference type="Gene3D" id="3.40.850.10">
    <property type="entry name" value="Kinesin motor domain"/>
    <property type="match status" value="1"/>
</dbReference>
<dbReference type="Pfam" id="PF00225">
    <property type="entry name" value="Kinesin"/>
    <property type="match status" value="1"/>
</dbReference>
<dbReference type="PROSITE" id="PS00411">
    <property type="entry name" value="KINESIN_MOTOR_1"/>
    <property type="match status" value="1"/>
</dbReference>
<keyword evidence="13" id="KW-1185">Reference proteome</keyword>
<dbReference type="GO" id="GO:0005524">
    <property type="term" value="F:ATP binding"/>
    <property type="evidence" value="ECO:0007669"/>
    <property type="project" value="UniProtKB-UniRule"/>
</dbReference>
<dbReference type="InterPro" id="IPR036961">
    <property type="entry name" value="Kinesin_motor_dom_sf"/>
</dbReference>
<keyword evidence="7 8" id="KW-0505">Motor protein</keyword>
<evidence type="ECO:0000256" key="2">
    <source>
        <dbReference type="ARBA" id="ARBA00022528"/>
    </source>
</evidence>
<feature type="coiled-coil region" evidence="10">
    <location>
        <begin position="648"/>
        <end position="717"/>
    </location>
</feature>
<dbReference type="CDD" id="cd01374">
    <property type="entry name" value="KISc_CENP_E"/>
    <property type="match status" value="1"/>
</dbReference>
<evidence type="ECO:0000259" key="11">
    <source>
        <dbReference type="PROSITE" id="PS50067"/>
    </source>
</evidence>
<keyword evidence="2" id="KW-0150">Chloroplast</keyword>
<reference evidence="12" key="1">
    <citation type="submission" date="2021-08" db="EMBL/GenBank/DDBJ databases">
        <title>WGS assembly of Ceratopteris richardii.</title>
        <authorList>
            <person name="Marchant D.B."/>
            <person name="Chen G."/>
            <person name="Jenkins J."/>
            <person name="Shu S."/>
            <person name="Leebens-Mack J."/>
            <person name="Grimwood J."/>
            <person name="Schmutz J."/>
            <person name="Soltis P."/>
            <person name="Soltis D."/>
            <person name="Chen Z.-H."/>
        </authorList>
    </citation>
    <scope>NUCLEOTIDE SEQUENCE</scope>
    <source>
        <strain evidence="12">Whitten #5841</strain>
        <tissue evidence="12">Leaf</tissue>
    </source>
</reference>
<dbReference type="OrthoDB" id="3176171at2759"/>
<evidence type="ECO:0000256" key="1">
    <source>
        <dbReference type="ARBA" id="ARBA00007310"/>
    </source>
</evidence>
<dbReference type="SMART" id="SM00129">
    <property type="entry name" value="KISc"/>
    <property type="match status" value="1"/>
</dbReference>
<keyword evidence="3 9" id="KW-0493">Microtubule</keyword>
<organism evidence="12 13">
    <name type="scientific">Ceratopteris richardii</name>
    <name type="common">Triangle waterfern</name>
    <dbReference type="NCBI Taxonomy" id="49495"/>
    <lineage>
        <taxon>Eukaryota</taxon>
        <taxon>Viridiplantae</taxon>
        <taxon>Streptophyta</taxon>
        <taxon>Embryophyta</taxon>
        <taxon>Tracheophyta</taxon>
        <taxon>Polypodiopsida</taxon>
        <taxon>Polypodiidae</taxon>
        <taxon>Polypodiales</taxon>
        <taxon>Pteridineae</taxon>
        <taxon>Pteridaceae</taxon>
        <taxon>Parkerioideae</taxon>
        <taxon>Ceratopteris</taxon>
    </lineage>
</organism>
<accession>A0A8T2RNL7</accession>
<evidence type="ECO:0000256" key="5">
    <source>
        <dbReference type="ARBA" id="ARBA00022840"/>
    </source>
</evidence>
<dbReference type="EMBL" id="CM035430">
    <property type="protein sequence ID" value="KAH7298033.1"/>
    <property type="molecule type" value="Genomic_DNA"/>
</dbReference>
<keyword evidence="5 8" id="KW-0067">ATP-binding</keyword>
<gene>
    <name evidence="12" type="ORF">KP509_25G024300</name>
</gene>
<dbReference type="EMBL" id="CM035430">
    <property type="protein sequence ID" value="KAH7298032.1"/>
    <property type="molecule type" value="Genomic_DNA"/>
</dbReference>
<keyword evidence="4 8" id="KW-0547">Nucleotide-binding</keyword>
<evidence type="ECO:0000313" key="12">
    <source>
        <dbReference type="EMBL" id="KAH7298032.1"/>
    </source>
</evidence>
<dbReference type="SUPFAM" id="SSF52540">
    <property type="entry name" value="P-loop containing nucleoside triphosphate hydrolases"/>
    <property type="match status" value="1"/>
</dbReference>
<dbReference type="InterPro" id="IPR019821">
    <property type="entry name" value="Kinesin_motor_CS"/>
</dbReference>
<dbReference type="PROSITE" id="PS50067">
    <property type="entry name" value="KINESIN_MOTOR_2"/>
    <property type="match status" value="1"/>
</dbReference>
<dbReference type="InterPro" id="IPR027640">
    <property type="entry name" value="Kinesin-like_fam"/>
</dbReference>
<dbReference type="GO" id="GO:0008017">
    <property type="term" value="F:microtubule binding"/>
    <property type="evidence" value="ECO:0007669"/>
    <property type="project" value="InterPro"/>
</dbReference>
<proteinExistence type="inferred from homology"/>
<name>A0A8T2RNL7_CERRI</name>
<evidence type="ECO:0000256" key="3">
    <source>
        <dbReference type="ARBA" id="ARBA00022701"/>
    </source>
</evidence>
<evidence type="ECO:0000256" key="4">
    <source>
        <dbReference type="ARBA" id="ARBA00022741"/>
    </source>
</evidence>
<evidence type="ECO:0000256" key="7">
    <source>
        <dbReference type="ARBA" id="ARBA00023175"/>
    </source>
</evidence>
<dbReference type="GO" id="GO:0003777">
    <property type="term" value="F:microtubule motor activity"/>
    <property type="evidence" value="ECO:0007669"/>
    <property type="project" value="InterPro"/>
</dbReference>
<dbReference type="PRINTS" id="PR00380">
    <property type="entry name" value="KINESINHEAVY"/>
</dbReference>
<dbReference type="GO" id="GO:0007018">
    <property type="term" value="P:microtubule-based movement"/>
    <property type="evidence" value="ECO:0007669"/>
    <property type="project" value="InterPro"/>
</dbReference>
<keyword evidence="6 10" id="KW-0175">Coiled coil</keyword>
<dbReference type="PANTHER" id="PTHR47968:SF33">
    <property type="entry name" value="KINESIN-LIKE PROTEIN KIN-7C, MITOCHONDRIAL ISOFORM X1"/>
    <property type="match status" value="1"/>
</dbReference>
<comment type="caution">
    <text evidence="12">The sequence shown here is derived from an EMBL/GenBank/DDBJ whole genome shotgun (WGS) entry which is preliminary data.</text>
</comment>
<protein>
    <recommendedName>
        <fullName evidence="9">Kinesin-like protein</fullName>
    </recommendedName>
</protein>
<comment type="similarity">
    <text evidence="1">Belongs to the TRAFAC class myosin-kinesin ATPase superfamily. Kinesin family. KIN-7 subfamily.</text>
</comment>
<keyword evidence="2" id="KW-0934">Plastid</keyword>
<dbReference type="GO" id="GO:0005874">
    <property type="term" value="C:microtubule"/>
    <property type="evidence" value="ECO:0007669"/>
    <property type="project" value="UniProtKB-KW"/>
</dbReference>
<evidence type="ECO:0000256" key="8">
    <source>
        <dbReference type="PROSITE-ProRule" id="PRU00283"/>
    </source>
</evidence>
<feature type="domain" description="Kinesin motor" evidence="11">
    <location>
        <begin position="105"/>
        <end position="426"/>
    </location>
</feature>
<dbReference type="Proteomes" id="UP000825935">
    <property type="component" value="Chromosome 25"/>
</dbReference>
<feature type="binding site" evidence="8">
    <location>
        <begin position="185"/>
        <end position="192"/>
    </location>
    <ligand>
        <name>ATP</name>
        <dbReference type="ChEBI" id="CHEBI:30616"/>
    </ligand>
</feature>
<dbReference type="InterPro" id="IPR001752">
    <property type="entry name" value="Kinesin_motor_dom"/>
</dbReference>